<dbReference type="Pfam" id="PF00703">
    <property type="entry name" value="Glyco_hydro_2"/>
    <property type="match status" value="1"/>
</dbReference>
<dbReference type="EMBL" id="CP013195">
    <property type="protein sequence ID" value="ALO48125.1"/>
    <property type="molecule type" value="Genomic_DNA"/>
</dbReference>
<dbReference type="InterPro" id="IPR008979">
    <property type="entry name" value="Galactose-bd-like_sf"/>
</dbReference>
<dbReference type="SUPFAM" id="SSF49303">
    <property type="entry name" value="beta-Galactosidase/glucuronidase domain"/>
    <property type="match status" value="3"/>
</dbReference>
<reference evidence="7" key="1">
    <citation type="submission" date="2015-11" db="EMBL/GenBank/DDBJ databases">
        <authorList>
            <person name="Holder M.E."/>
            <person name="Ajami N.J."/>
            <person name="Petrosino J.F."/>
        </authorList>
    </citation>
    <scope>NUCLEOTIDE SEQUENCE [LARGE SCALE GENOMIC DNA]</scope>
    <source>
        <strain evidence="7">F0113</strain>
    </source>
</reference>
<dbReference type="OrthoDB" id="9801077at2"/>
<dbReference type="Gene3D" id="3.20.20.80">
    <property type="entry name" value="Glycosidases"/>
    <property type="match status" value="1"/>
</dbReference>
<dbReference type="RefSeq" id="WP_025066226.1">
    <property type="nucleotide sequence ID" value="NZ_CP013195.1"/>
</dbReference>
<dbReference type="PANTHER" id="PTHR43536">
    <property type="entry name" value="MANNOSYLGLYCOPROTEIN ENDO-BETA-MANNOSIDASE"/>
    <property type="match status" value="1"/>
</dbReference>
<organism evidence="6 7">
    <name type="scientific">Hoylesella enoeca</name>
    <dbReference type="NCBI Taxonomy" id="76123"/>
    <lineage>
        <taxon>Bacteria</taxon>
        <taxon>Pseudomonadati</taxon>
        <taxon>Bacteroidota</taxon>
        <taxon>Bacteroidia</taxon>
        <taxon>Bacteroidales</taxon>
        <taxon>Prevotellaceae</taxon>
        <taxon>Hoylesella</taxon>
    </lineage>
</organism>
<dbReference type="GO" id="GO:0005975">
    <property type="term" value="P:carbohydrate metabolic process"/>
    <property type="evidence" value="ECO:0007669"/>
    <property type="project" value="InterPro"/>
</dbReference>
<dbReference type="Gene3D" id="2.60.120.260">
    <property type="entry name" value="Galactose-binding domain-like"/>
    <property type="match status" value="2"/>
</dbReference>
<dbReference type="InterPro" id="IPR054593">
    <property type="entry name" value="Beta-mannosidase-like_N2"/>
</dbReference>
<keyword evidence="3 6" id="KW-0326">Glycosidase</keyword>
<evidence type="ECO:0000256" key="3">
    <source>
        <dbReference type="ARBA" id="ARBA00023295"/>
    </source>
</evidence>
<dbReference type="InterPro" id="IPR000421">
    <property type="entry name" value="FA58C"/>
</dbReference>
<dbReference type="GO" id="GO:0004553">
    <property type="term" value="F:hydrolase activity, hydrolyzing O-glycosyl compounds"/>
    <property type="evidence" value="ECO:0007669"/>
    <property type="project" value="InterPro"/>
</dbReference>
<dbReference type="InterPro" id="IPR036156">
    <property type="entry name" value="Beta-gal/glucu_dom_sf"/>
</dbReference>
<dbReference type="Proteomes" id="UP000056252">
    <property type="component" value="Chromosome"/>
</dbReference>
<dbReference type="PANTHER" id="PTHR43536:SF1">
    <property type="entry name" value="MANNOSYLGLYCOPROTEIN ENDO-BETA-MANNOSIDASE"/>
    <property type="match status" value="1"/>
</dbReference>
<dbReference type="PROSITE" id="PS50022">
    <property type="entry name" value="FA58C_3"/>
    <property type="match status" value="1"/>
</dbReference>
<evidence type="ECO:0000313" key="6">
    <source>
        <dbReference type="EMBL" id="ALO48125.1"/>
    </source>
</evidence>
<keyword evidence="7" id="KW-1185">Reference proteome</keyword>
<comment type="similarity">
    <text evidence="1">Belongs to the glycosyl hydrolase 2 family.</text>
</comment>
<evidence type="ECO:0000256" key="4">
    <source>
        <dbReference type="SAM" id="SignalP"/>
    </source>
</evidence>
<keyword evidence="4" id="KW-0732">Signal</keyword>
<dbReference type="InterPro" id="IPR013783">
    <property type="entry name" value="Ig-like_fold"/>
</dbReference>
<dbReference type="STRING" id="76123.AS203_02665"/>
<dbReference type="InterPro" id="IPR006102">
    <property type="entry name" value="Ig-like_GH2"/>
</dbReference>
<protein>
    <submittedName>
        <fullName evidence="6">Beta-glycosidase</fullName>
    </submittedName>
</protein>
<feature type="domain" description="F5/8 type C" evidence="5">
    <location>
        <begin position="250"/>
        <end position="345"/>
    </location>
</feature>
<proteinExistence type="inferred from homology"/>
<dbReference type="KEGG" id="peo:AS203_02665"/>
<dbReference type="AlphaFoldDB" id="A0A0S2KIJ3"/>
<feature type="signal peptide" evidence="4">
    <location>
        <begin position="1"/>
        <end position="21"/>
    </location>
</feature>
<name>A0A0S2KIJ3_9BACT</name>
<evidence type="ECO:0000313" key="7">
    <source>
        <dbReference type="Proteomes" id="UP000056252"/>
    </source>
</evidence>
<dbReference type="Gene3D" id="2.60.40.10">
    <property type="entry name" value="Immunoglobulins"/>
    <property type="match status" value="3"/>
</dbReference>
<evidence type="ECO:0000259" key="5">
    <source>
        <dbReference type="PROSITE" id="PS50022"/>
    </source>
</evidence>
<sequence length="1177" mass="132026">MRKRIRLLIASILCTAMCGMAQQNNYTRGIGVYPGRPAEDFSPTMKPDQTYRNIALHRAAYASSSYDYNLTAQWITDGVTSAKAPSFLEVSTPEGPLTRRERESAIDGGEWTRNILMGADTYLQYDWHNAQLKATQLTLTARVAYDEKKASEGYEITCLASQDGIHWTKIGGVSGRDLPGKAARYKVHSDPNKVTDTELLPLRIIDLRLPLRPMAFSRLKVCFKMKGAAHWTVTEANAHPIFTSAPHHDAWMSAGGGEQWVYVDLGVKTDFDQVILHWIHKATRGAVQVSDDAVTWQTISHLPLDGARKTVIRRASNGRFVRVLMSNAESGAKCYTLSELEVMGRGGLTPVPKAETGMRKGLFYLNGGDWRLQRSSRVVASGEIISRPDYDVRNWIQATVPATVQTSYVNIGALPNPNYADNLLQISDSYFCADFWYRREFRLPAPLKGRRVFLNFDGINWKANVFLNGKRVDRIEGAFIRGCTDITNALRPGVNVLAVKIICNAHPGVVKEKNALNTDFNGGILGADNPTFHATIGWDWISTIRGRDIGIWNDVYLSASGKLRITDPMITTKLASPDTLATITPSVRIINNEDHAVSATVKGWIGDRNFVKHVTVAPHSKREVTFSPNEFAQLRQQKMRLWWPNGYGEPYRYDAGFEVSTADGVSDSLHFKAGLREVTYRDVATQLKIYVNGRRIVPLGGNWGFSESNLNYRNREYDAAVRYHKEMHFNMIRNWVGQTGDDEFYDACDRYGILVWQDFWLANPSDGPDPTDSTMFLANARDLIRRIRRHPSIALYCGRNEGYPPENLDRTLRSDVAALHPGLLYISSSADEGVSGHGPYNALAAKEYFEKQTGKLHTERGMPAVMTFEGLARTLRPDQLWPQNAVWGQHDYTMEGAQRGESFNVLIDTGFGAPQNARDFTASAQWINYNGYRAMFESTSKDRQGLLIWMSHPCWPTMVWQTYDYYLEPTAAYFGAKKACEPLHIQWNPVNRQVEIISIRNGDLPGFTARVAVLDKTGKVLWRAEKQLSIGENTTSTGIIVPEPDATTDVYFIDLQLSDAQGQLVSDNFYIESTVPDNYQGLKSLPAVMLKKTIRTSHNGDTWIATVTLANPTTTPALMIRLNLLGEDGLQILPVIYSDNYFSLLPGREKMVTVSWKDEDSRGAKPRIQVSGYHVAD</sequence>
<dbReference type="InterPro" id="IPR043534">
    <property type="entry name" value="EBDG/EBM"/>
</dbReference>
<feature type="chain" id="PRO_5006601741" evidence="4">
    <location>
        <begin position="22"/>
        <end position="1177"/>
    </location>
</feature>
<dbReference type="Pfam" id="PF18368">
    <property type="entry name" value="Ig_GlcNase"/>
    <property type="match status" value="1"/>
</dbReference>
<dbReference type="SUPFAM" id="SSF51445">
    <property type="entry name" value="(Trans)glycosidases"/>
    <property type="match status" value="1"/>
</dbReference>
<dbReference type="SUPFAM" id="SSF49785">
    <property type="entry name" value="Galactose-binding domain-like"/>
    <property type="match status" value="2"/>
</dbReference>
<keyword evidence="2" id="KW-0378">Hydrolase</keyword>
<dbReference type="InterPro" id="IPR017853">
    <property type="entry name" value="GH"/>
</dbReference>
<evidence type="ECO:0000256" key="2">
    <source>
        <dbReference type="ARBA" id="ARBA00022801"/>
    </source>
</evidence>
<dbReference type="Pfam" id="PF00754">
    <property type="entry name" value="F5_F8_type_C"/>
    <property type="match status" value="1"/>
</dbReference>
<dbReference type="Pfam" id="PF22666">
    <property type="entry name" value="Glyco_hydro_2_N2"/>
    <property type="match status" value="1"/>
</dbReference>
<gene>
    <name evidence="6" type="ORF">AS203_02665</name>
</gene>
<dbReference type="eggNOG" id="COG3250">
    <property type="taxonomic scope" value="Bacteria"/>
</dbReference>
<accession>A0A0S2KIJ3</accession>
<dbReference type="InterPro" id="IPR041351">
    <property type="entry name" value="Ig_GlcNase"/>
</dbReference>
<evidence type="ECO:0000256" key="1">
    <source>
        <dbReference type="ARBA" id="ARBA00007401"/>
    </source>
</evidence>